<organism evidence="2 3">
    <name type="scientific">Sciurus carolinensis</name>
    <name type="common">Eastern gray squirrel</name>
    <dbReference type="NCBI Taxonomy" id="30640"/>
    <lineage>
        <taxon>Eukaryota</taxon>
        <taxon>Metazoa</taxon>
        <taxon>Chordata</taxon>
        <taxon>Craniata</taxon>
        <taxon>Vertebrata</taxon>
        <taxon>Euteleostomi</taxon>
        <taxon>Mammalia</taxon>
        <taxon>Eutheria</taxon>
        <taxon>Euarchontoglires</taxon>
        <taxon>Glires</taxon>
        <taxon>Rodentia</taxon>
        <taxon>Sciuromorpha</taxon>
        <taxon>Sciuridae</taxon>
        <taxon>Sciurinae</taxon>
        <taxon>Sciurini</taxon>
        <taxon>Sciurus</taxon>
    </lineage>
</organism>
<name>A0AA41TAS6_SCICA</name>
<dbReference type="AlphaFoldDB" id="A0AA41TAS6"/>
<dbReference type="GO" id="GO:0000724">
    <property type="term" value="P:double-strand break repair via homologous recombination"/>
    <property type="evidence" value="ECO:0007669"/>
    <property type="project" value="TreeGrafter"/>
</dbReference>
<keyword evidence="3" id="KW-1185">Reference proteome</keyword>
<gene>
    <name evidence="2" type="ORF">SUZIE_203880</name>
</gene>
<dbReference type="GO" id="GO:0005634">
    <property type="term" value="C:nucleus"/>
    <property type="evidence" value="ECO:0007669"/>
    <property type="project" value="TreeGrafter"/>
</dbReference>
<accession>A0AA41TAS6</accession>
<dbReference type="GO" id="GO:0061630">
    <property type="term" value="F:ubiquitin protein ligase activity"/>
    <property type="evidence" value="ECO:0007669"/>
    <property type="project" value="TreeGrafter"/>
</dbReference>
<reference evidence="2" key="1">
    <citation type="submission" date="2020-03" db="EMBL/GenBank/DDBJ databases">
        <title>Studies in the Genomics of Life Span.</title>
        <authorList>
            <person name="Glass D."/>
        </authorList>
    </citation>
    <scope>NUCLEOTIDE SEQUENCE</scope>
    <source>
        <strain evidence="2">SUZIE</strain>
        <tissue evidence="2">Muscle</tissue>
    </source>
</reference>
<evidence type="ECO:0000313" key="3">
    <source>
        <dbReference type="Proteomes" id="UP001166674"/>
    </source>
</evidence>
<keyword evidence="1" id="KW-0832">Ubl conjugation</keyword>
<dbReference type="PANTHER" id="PTHR46968">
    <property type="entry name" value="E3 UBIQUITIN-PROTEIN LIGASE RNF138"/>
    <property type="match status" value="1"/>
</dbReference>
<sequence length="101" mass="11776">MAKELPTAMSYTEDDFYCLVCQEVLKTPVRTTACQHNHLFQTVPVTCPICVSLPWEDPSQITRHFVSHLNQRNQFDYGEFVNLDEETKYQTADEETFQVNL</sequence>
<evidence type="ECO:0000313" key="2">
    <source>
        <dbReference type="EMBL" id="MBZ3889622.1"/>
    </source>
</evidence>
<dbReference type="InterPro" id="IPR052498">
    <property type="entry name" value="E3_ubiq-protein_ligase_RNF138"/>
</dbReference>
<dbReference type="GO" id="GO:0003697">
    <property type="term" value="F:single-stranded DNA binding"/>
    <property type="evidence" value="ECO:0007669"/>
    <property type="project" value="TreeGrafter"/>
</dbReference>
<dbReference type="PANTHER" id="PTHR46968:SF2">
    <property type="entry name" value="E3 UBIQUITIN-PROTEIN LIGASE RNF138"/>
    <property type="match status" value="1"/>
</dbReference>
<proteinExistence type="predicted"/>
<dbReference type="GO" id="GO:0035861">
    <property type="term" value="C:site of double-strand break"/>
    <property type="evidence" value="ECO:0007669"/>
    <property type="project" value="TreeGrafter"/>
</dbReference>
<dbReference type="SUPFAM" id="SSF57850">
    <property type="entry name" value="RING/U-box"/>
    <property type="match status" value="1"/>
</dbReference>
<dbReference type="EMBL" id="JAATJV010432929">
    <property type="protein sequence ID" value="MBZ3889622.1"/>
    <property type="molecule type" value="Genomic_DNA"/>
</dbReference>
<evidence type="ECO:0000256" key="1">
    <source>
        <dbReference type="ARBA" id="ARBA00022843"/>
    </source>
</evidence>
<dbReference type="GO" id="GO:0010792">
    <property type="term" value="P:DNA double-strand break processing involved in repair via single-strand annealing"/>
    <property type="evidence" value="ECO:0007669"/>
    <property type="project" value="TreeGrafter"/>
</dbReference>
<protein>
    <submittedName>
        <fullName evidence="2">E3 ubiquitin-protein ligase RNF138</fullName>
    </submittedName>
</protein>
<dbReference type="Proteomes" id="UP001166674">
    <property type="component" value="Unassembled WGS sequence"/>
</dbReference>
<comment type="caution">
    <text evidence="2">The sequence shown here is derived from an EMBL/GenBank/DDBJ whole genome shotgun (WGS) entry which is preliminary data.</text>
</comment>